<dbReference type="Proteomes" id="UP001530400">
    <property type="component" value="Unassembled WGS sequence"/>
</dbReference>
<proteinExistence type="predicted"/>
<comment type="caution">
    <text evidence="1">The sequence shown here is derived from an EMBL/GenBank/DDBJ whole genome shotgun (WGS) entry which is preliminary data.</text>
</comment>
<dbReference type="EMBL" id="JALLPJ020000916">
    <property type="protein sequence ID" value="KAL3779842.1"/>
    <property type="molecule type" value="Genomic_DNA"/>
</dbReference>
<keyword evidence="2" id="KW-1185">Reference proteome</keyword>
<accession>A0ABD3NWT4</accession>
<reference evidence="1 2" key="1">
    <citation type="submission" date="2024-10" db="EMBL/GenBank/DDBJ databases">
        <title>Updated reference genomes for cyclostephanoid diatoms.</title>
        <authorList>
            <person name="Roberts W.R."/>
            <person name="Alverson A.J."/>
        </authorList>
    </citation>
    <scope>NUCLEOTIDE SEQUENCE [LARGE SCALE GENOMIC DNA]</scope>
    <source>
        <strain evidence="1 2">AJA010-31</strain>
    </source>
</reference>
<organism evidence="1 2">
    <name type="scientific">Cyclotella atomus</name>
    <dbReference type="NCBI Taxonomy" id="382360"/>
    <lineage>
        <taxon>Eukaryota</taxon>
        <taxon>Sar</taxon>
        <taxon>Stramenopiles</taxon>
        <taxon>Ochrophyta</taxon>
        <taxon>Bacillariophyta</taxon>
        <taxon>Coscinodiscophyceae</taxon>
        <taxon>Thalassiosirophycidae</taxon>
        <taxon>Stephanodiscales</taxon>
        <taxon>Stephanodiscaceae</taxon>
        <taxon>Cyclotella</taxon>
    </lineage>
</organism>
<dbReference type="AlphaFoldDB" id="A0ABD3NWT4"/>
<evidence type="ECO:0000313" key="1">
    <source>
        <dbReference type="EMBL" id="KAL3779842.1"/>
    </source>
</evidence>
<sequence>MQPSTSMIQTMHSSSLSSMKMKPRCNACDTMLSSSMPMKETETFTSFTFLMVCWKIQLRKKSPSVENKLQILPLAPSTMTQLFTPNVTKEELTSFKDANGDIRYKRVFEWMLPRFGENDESSYFKFIAARMRNYMIHIMRTQDSSQSSMTRRLD</sequence>
<name>A0ABD3NWT4_9STRA</name>
<gene>
    <name evidence="1" type="ORF">ACHAWO_005645</name>
</gene>
<evidence type="ECO:0000313" key="2">
    <source>
        <dbReference type="Proteomes" id="UP001530400"/>
    </source>
</evidence>
<protein>
    <submittedName>
        <fullName evidence="1">Uncharacterized protein</fullName>
    </submittedName>
</protein>